<keyword evidence="1" id="KW-0732">Signal</keyword>
<gene>
    <name evidence="2" type="ORF">MU516_16945</name>
</gene>
<feature type="signal peptide" evidence="1">
    <location>
        <begin position="1"/>
        <end position="25"/>
    </location>
</feature>
<proteinExistence type="predicted"/>
<accession>A0ABT2KF03</accession>
<comment type="caution">
    <text evidence="2">The sequence shown here is derived from an EMBL/GenBank/DDBJ whole genome shotgun (WGS) entry which is preliminary data.</text>
</comment>
<evidence type="ECO:0000313" key="3">
    <source>
        <dbReference type="Proteomes" id="UP001320702"/>
    </source>
</evidence>
<protein>
    <recommendedName>
        <fullName evidence="4">Lipoprotein</fullName>
    </recommendedName>
</protein>
<dbReference type="EMBL" id="JANAVZ010000013">
    <property type="protein sequence ID" value="MCT4334544.1"/>
    <property type="molecule type" value="Genomic_DNA"/>
</dbReference>
<dbReference type="Proteomes" id="UP001320702">
    <property type="component" value="Unassembled WGS sequence"/>
</dbReference>
<keyword evidence="3" id="KW-1185">Reference proteome</keyword>
<evidence type="ECO:0000313" key="2">
    <source>
        <dbReference type="EMBL" id="MCT4334544.1"/>
    </source>
</evidence>
<reference evidence="2 3" key="1">
    <citation type="submission" date="2022-04" db="EMBL/GenBank/DDBJ databases">
        <title>Paracoccus sp. YLB-12 draft genome sequence.</title>
        <authorList>
            <person name="Yu L."/>
        </authorList>
    </citation>
    <scope>NUCLEOTIDE SEQUENCE [LARGE SCALE GENOMIC DNA]</scope>
    <source>
        <strain evidence="2 3">YLB-12</strain>
    </source>
</reference>
<sequence>MKRHILAIFGLAAVAACTGSMGYTATELTDRDREMQARAFRENLADPLGTQVEAVQVFAAPNGNRMICGKVNAKNAFGGYIGFQTFEVVTAGGYDYSKPGLRPIFATGATASLDCAGAGYSG</sequence>
<feature type="chain" id="PRO_5045446601" description="Lipoprotein" evidence="1">
    <location>
        <begin position="26"/>
        <end position="122"/>
    </location>
</feature>
<name>A0ABT2KF03_9RHOB</name>
<organism evidence="2 3">
    <name type="scientific">Paracoccus maritimus</name>
    <dbReference type="NCBI Taxonomy" id="2933292"/>
    <lineage>
        <taxon>Bacteria</taxon>
        <taxon>Pseudomonadati</taxon>
        <taxon>Pseudomonadota</taxon>
        <taxon>Alphaproteobacteria</taxon>
        <taxon>Rhodobacterales</taxon>
        <taxon>Paracoccaceae</taxon>
        <taxon>Paracoccus</taxon>
    </lineage>
</organism>
<evidence type="ECO:0000256" key="1">
    <source>
        <dbReference type="SAM" id="SignalP"/>
    </source>
</evidence>
<dbReference type="RefSeq" id="WP_260278446.1">
    <property type="nucleotide sequence ID" value="NZ_JANAVZ010000013.1"/>
</dbReference>
<dbReference type="PROSITE" id="PS51257">
    <property type="entry name" value="PROKAR_LIPOPROTEIN"/>
    <property type="match status" value="1"/>
</dbReference>
<evidence type="ECO:0008006" key="4">
    <source>
        <dbReference type="Google" id="ProtNLM"/>
    </source>
</evidence>